<protein>
    <submittedName>
        <fullName evidence="1">Uncharacterized protein</fullName>
    </submittedName>
</protein>
<name>A0A6A5KCM2_9PLEO</name>
<reference evidence="1" key="1">
    <citation type="submission" date="2020-01" db="EMBL/GenBank/DDBJ databases">
        <authorList>
            <consortium name="DOE Joint Genome Institute"/>
            <person name="Haridas S."/>
            <person name="Albert R."/>
            <person name="Binder M."/>
            <person name="Bloem J."/>
            <person name="Labutti K."/>
            <person name="Salamov A."/>
            <person name="Andreopoulos B."/>
            <person name="Baker S.E."/>
            <person name="Barry K."/>
            <person name="Bills G."/>
            <person name="Bluhm B.H."/>
            <person name="Cannon C."/>
            <person name="Castanera R."/>
            <person name="Culley D.E."/>
            <person name="Daum C."/>
            <person name="Ezra D."/>
            <person name="Gonzalez J.B."/>
            <person name="Henrissat B."/>
            <person name="Kuo A."/>
            <person name="Liang C."/>
            <person name="Lipzen A."/>
            <person name="Lutzoni F."/>
            <person name="Magnuson J."/>
            <person name="Mondo S."/>
            <person name="Nolan M."/>
            <person name="Ohm R."/>
            <person name="Pangilinan J."/>
            <person name="Park H.-J."/>
            <person name="Ramirez L."/>
            <person name="Alfaro M."/>
            <person name="Sun H."/>
            <person name="Tritt A."/>
            <person name="Yoshinaga Y."/>
            <person name="Zwiers L.-H."/>
            <person name="Turgeon B.G."/>
            <person name="Goodwin S.B."/>
            <person name="Spatafora J.W."/>
            <person name="Crous P.W."/>
            <person name="Grigoriev I.V."/>
        </authorList>
    </citation>
    <scope>NUCLEOTIDE SEQUENCE</scope>
    <source>
        <strain evidence="1">P77</strain>
    </source>
</reference>
<accession>A0A6A5KCM2</accession>
<evidence type="ECO:0000313" key="1">
    <source>
        <dbReference type="EMBL" id="KAF1833851.1"/>
    </source>
</evidence>
<organism evidence="1 2">
    <name type="scientific">Decorospora gaudefroyi</name>
    <dbReference type="NCBI Taxonomy" id="184978"/>
    <lineage>
        <taxon>Eukaryota</taxon>
        <taxon>Fungi</taxon>
        <taxon>Dikarya</taxon>
        <taxon>Ascomycota</taxon>
        <taxon>Pezizomycotina</taxon>
        <taxon>Dothideomycetes</taxon>
        <taxon>Pleosporomycetidae</taxon>
        <taxon>Pleosporales</taxon>
        <taxon>Pleosporineae</taxon>
        <taxon>Pleosporaceae</taxon>
        <taxon>Decorospora</taxon>
    </lineage>
</organism>
<proteinExistence type="predicted"/>
<dbReference type="Proteomes" id="UP000800040">
    <property type="component" value="Unassembled WGS sequence"/>
</dbReference>
<keyword evidence="2" id="KW-1185">Reference proteome</keyword>
<dbReference type="EMBL" id="ML975311">
    <property type="protein sequence ID" value="KAF1833851.1"/>
    <property type="molecule type" value="Genomic_DNA"/>
</dbReference>
<sequence>MALNNNPLVALAEFSWVFRDRGYLFGEAIDISLWPAGFRRRFCRVRVRDYPNGRPWIQNEQDHIFMQINICRSALESVDPELEAWRGIRIYEEQRYARLRKRRGADKVLHDDRAFAARMGSLVAGRMMAVSWRTLTEAQQEQVLSLRRRFAELDRQFLHLNELERMLAVTAFVARNTKRALYGSSTIRFHVEIGSYIRDFMDAYTAENPDLHTTAIQDLSATPSSYGWSYLWEPVVLPGLLL</sequence>
<dbReference type="AlphaFoldDB" id="A0A6A5KCM2"/>
<evidence type="ECO:0000313" key="2">
    <source>
        <dbReference type="Proteomes" id="UP000800040"/>
    </source>
</evidence>
<gene>
    <name evidence="1" type="ORF">BDW02DRAFT_598689</name>
</gene>